<evidence type="ECO:0000256" key="3">
    <source>
        <dbReference type="ARBA" id="ARBA00012552"/>
    </source>
</evidence>
<dbReference type="PROSITE" id="PS51194">
    <property type="entry name" value="HELICASE_CTER"/>
    <property type="match status" value="1"/>
</dbReference>
<keyword evidence="8" id="KW-0067">ATP-binding</keyword>
<accession>A0A9W9NT22</accession>
<reference evidence="18" key="1">
    <citation type="submission" date="2022-11" db="EMBL/GenBank/DDBJ databases">
        <authorList>
            <person name="Petersen C."/>
        </authorList>
    </citation>
    <scope>NUCLEOTIDE SEQUENCE</scope>
    <source>
        <strain evidence="18">IBT 19713</strain>
    </source>
</reference>
<keyword evidence="19" id="KW-1185">Reference proteome</keyword>
<comment type="catalytic activity">
    <reaction evidence="12">
        <text>ATP + H2O = ADP + phosphate + H(+)</text>
        <dbReference type="Rhea" id="RHEA:13065"/>
        <dbReference type="ChEBI" id="CHEBI:15377"/>
        <dbReference type="ChEBI" id="CHEBI:15378"/>
        <dbReference type="ChEBI" id="CHEBI:30616"/>
        <dbReference type="ChEBI" id="CHEBI:43474"/>
        <dbReference type="ChEBI" id="CHEBI:456216"/>
        <dbReference type="EC" id="3.6.4.13"/>
    </reaction>
</comment>
<name>A0A9W9NT22_9EURO</name>
<evidence type="ECO:0000259" key="16">
    <source>
        <dbReference type="PROSITE" id="PS51194"/>
    </source>
</evidence>
<keyword evidence="5" id="KW-0547">Nucleotide-binding</keyword>
<comment type="function">
    <text evidence="1">ATP-binding RNA helicase involved in the biogenesis of 60S ribosomal subunits and is required for the normal formation of 25S and 5.8S rRNAs.</text>
</comment>
<dbReference type="Pfam" id="PF00271">
    <property type="entry name" value="Helicase_C"/>
    <property type="match status" value="2"/>
</dbReference>
<dbReference type="GO" id="GO:0003723">
    <property type="term" value="F:RNA binding"/>
    <property type="evidence" value="ECO:0007669"/>
    <property type="project" value="UniProtKB-KW"/>
</dbReference>
<comment type="subcellular location">
    <subcellularLocation>
        <location evidence="2">Nucleus</location>
    </subcellularLocation>
</comment>
<dbReference type="InterPro" id="IPR050079">
    <property type="entry name" value="DEAD_box_RNA_helicase"/>
</dbReference>
<organism evidence="18 19">
    <name type="scientific">Penicillium chermesinum</name>
    <dbReference type="NCBI Taxonomy" id="63820"/>
    <lineage>
        <taxon>Eukaryota</taxon>
        <taxon>Fungi</taxon>
        <taxon>Dikarya</taxon>
        <taxon>Ascomycota</taxon>
        <taxon>Pezizomycotina</taxon>
        <taxon>Eurotiomycetes</taxon>
        <taxon>Eurotiomycetidae</taxon>
        <taxon>Eurotiales</taxon>
        <taxon>Aspergillaceae</taxon>
        <taxon>Penicillium</taxon>
    </lineage>
</organism>
<evidence type="ECO:0000256" key="13">
    <source>
        <dbReference type="PROSITE-ProRule" id="PRU00552"/>
    </source>
</evidence>
<protein>
    <recommendedName>
        <fullName evidence="3">RNA helicase</fullName>
        <ecNumber evidence="3">3.6.4.13</ecNumber>
    </recommendedName>
</protein>
<dbReference type="PROSITE" id="PS51192">
    <property type="entry name" value="HELICASE_ATP_BIND_1"/>
    <property type="match status" value="1"/>
</dbReference>
<dbReference type="GO" id="GO:0003724">
    <property type="term" value="F:RNA helicase activity"/>
    <property type="evidence" value="ECO:0007669"/>
    <property type="project" value="UniProtKB-EC"/>
</dbReference>
<feature type="compositionally biased region" description="Basic and acidic residues" evidence="14">
    <location>
        <begin position="341"/>
        <end position="359"/>
    </location>
</feature>
<evidence type="ECO:0000256" key="7">
    <source>
        <dbReference type="ARBA" id="ARBA00022806"/>
    </source>
</evidence>
<dbReference type="CDD" id="cd17961">
    <property type="entry name" value="DEADc_DDX56"/>
    <property type="match status" value="1"/>
</dbReference>
<dbReference type="PANTHER" id="PTHR47959">
    <property type="entry name" value="ATP-DEPENDENT RNA HELICASE RHLE-RELATED"/>
    <property type="match status" value="1"/>
</dbReference>
<evidence type="ECO:0000256" key="4">
    <source>
        <dbReference type="ARBA" id="ARBA00022517"/>
    </source>
</evidence>
<reference evidence="18" key="2">
    <citation type="journal article" date="2023" name="IMA Fungus">
        <title>Comparative genomic study of the Penicillium genus elucidates a diverse pangenome and 15 lateral gene transfer events.</title>
        <authorList>
            <person name="Petersen C."/>
            <person name="Sorensen T."/>
            <person name="Nielsen M.R."/>
            <person name="Sondergaard T.E."/>
            <person name="Sorensen J.L."/>
            <person name="Fitzpatrick D.A."/>
            <person name="Frisvad J.C."/>
            <person name="Nielsen K.L."/>
        </authorList>
    </citation>
    <scope>NUCLEOTIDE SEQUENCE</scope>
    <source>
        <strain evidence="18">IBT 19713</strain>
    </source>
</reference>
<feature type="domain" description="DEAD-box RNA helicase Q" evidence="17">
    <location>
        <begin position="23"/>
        <end position="51"/>
    </location>
</feature>
<gene>
    <name evidence="18" type="ORF">N7468_006885</name>
</gene>
<evidence type="ECO:0000256" key="2">
    <source>
        <dbReference type="ARBA" id="ARBA00004123"/>
    </source>
</evidence>
<feature type="region of interest" description="Disordered" evidence="14">
    <location>
        <begin position="583"/>
        <end position="617"/>
    </location>
</feature>
<dbReference type="EC" id="3.6.4.13" evidence="3"/>
<dbReference type="SMART" id="SM00487">
    <property type="entry name" value="DEXDc"/>
    <property type="match status" value="1"/>
</dbReference>
<evidence type="ECO:0000256" key="12">
    <source>
        <dbReference type="ARBA" id="ARBA00047984"/>
    </source>
</evidence>
<dbReference type="InterPro" id="IPR011545">
    <property type="entry name" value="DEAD/DEAH_box_helicase_dom"/>
</dbReference>
<feature type="domain" description="Helicase C-terminal" evidence="16">
    <location>
        <begin position="243"/>
        <end position="484"/>
    </location>
</feature>
<evidence type="ECO:0000313" key="19">
    <source>
        <dbReference type="Proteomes" id="UP001150941"/>
    </source>
</evidence>
<dbReference type="InterPro" id="IPR014014">
    <property type="entry name" value="RNA_helicase_DEAD_Q_motif"/>
</dbReference>
<dbReference type="GO" id="GO:0005829">
    <property type="term" value="C:cytosol"/>
    <property type="evidence" value="ECO:0007669"/>
    <property type="project" value="TreeGrafter"/>
</dbReference>
<feature type="domain" description="Helicase ATP-binding" evidence="15">
    <location>
        <begin position="54"/>
        <end position="232"/>
    </location>
</feature>
<keyword evidence="4" id="KW-0690">Ribosome biogenesis</keyword>
<keyword evidence="10" id="KW-0539">Nucleus</keyword>
<proteinExistence type="inferred from homology"/>
<dbReference type="GO" id="GO:0010467">
    <property type="term" value="P:gene expression"/>
    <property type="evidence" value="ECO:0007669"/>
    <property type="project" value="UniProtKB-ARBA"/>
</dbReference>
<evidence type="ECO:0000256" key="10">
    <source>
        <dbReference type="ARBA" id="ARBA00023242"/>
    </source>
</evidence>
<feature type="compositionally biased region" description="Basic residues" evidence="14">
    <location>
        <begin position="375"/>
        <end position="385"/>
    </location>
</feature>
<keyword evidence="6" id="KW-0378">Hydrolase</keyword>
<dbReference type="GO" id="GO:0005634">
    <property type="term" value="C:nucleus"/>
    <property type="evidence" value="ECO:0007669"/>
    <property type="project" value="UniProtKB-SubCell"/>
</dbReference>
<feature type="compositionally biased region" description="Basic residues" evidence="14">
    <location>
        <begin position="587"/>
        <end position="597"/>
    </location>
</feature>
<feature type="short sequence motif" description="Q motif" evidence="13">
    <location>
        <begin position="23"/>
        <end position="51"/>
    </location>
</feature>
<dbReference type="InterPro" id="IPR001650">
    <property type="entry name" value="Helicase_C-like"/>
</dbReference>
<evidence type="ECO:0000256" key="14">
    <source>
        <dbReference type="SAM" id="MobiDB-lite"/>
    </source>
</evidence>
<dbReference type="RefSeq" id="XP_058329071.1">
    <property type="nucleotide sequence ID" value="XM_058476181.1"/>
</dbReference>
<evidence type="ECO:0000256" key="11">
    <source>
        <dbReference type="ARBA" id="ARBA00038041"/>
    </source>
</evidence>
<feature type="compositionally biased region" description="Acidic residues" evidence="14">
    <location>
        <begin position="360"/>
        <end position="371"/>
    </location>
</feature>
<evidence type="ECO:0000256" key="5">
    <source>
        <dbReference type="ARBA" id="ARBA00022741"/>
    </source>
</evidence>
<dbReference type="AlphaFoldDB" id="A0A9W9NT22"/>
<dbReference type="InterPro" id="IPR027417">
    <property type="entry name" value="P-loop_NTPase"/>
</dbReference>
<keyword evidence="9" id="KW-0694">RNA-binding</keyword>
<dbReference type="InterPro" id="IPR014001">
    <property type="entry name" value="Helicase_ATP-bd"/>
</dbReference>
<dbReference type="OrthoDB" id="1191041at2759"/>
<dbReference type="EMBL" id="JAPQKS010000005">
    <property type="protein sequence ID" value="KAJ5225660.1"/>
    <property type="molecule type" value="Genomic_DNA"/>
</dbReference>
<dbReference type="SUPFAM" id="SSF52540">
    <property type="entry name" value="P-loop containing nucleoside triphosphate hydrolases"/>
    <property type="match status" value="2"/>
</dbReference>
<evidence type="ECO:0000259" key="17">
    <source>
        <dbReference type="PROSITE" id="PS51195"/>
    </source>
</evidence>
<dbReference type="Gene3D" id="3.40.50.300">
    <property type="entry name" value="P-loop containing nucleotide triphosphate hydrolases"/>
    <property type="match status" value="2"/>
</dbReference>
<dbReference type="GO" id="GO:0042254">
    <property type="term" value="P:ribosome biogenesis"/>
    <property type="evidence" value="ECO:0007669"/>
    <property type="project" value="UniProtKB-KW"/>
</dbReference>
<feature type="region of interest" description="Disordered" evidence="14">
    <location>
        <begin position="1"/>
        <end position="24"/>
    </location>
</feature>
<dbReference type="SMART" id="SM00490">
    <property type="entry name" value="HELICc"/>
    <property type="match status" value="1"/>
</dbReference>
<dbReference type="Proteomes" id="UP001150941">
    <property type="component" value="Unassembled WGS sequence"/>
</dbReference>
<evidence type="ECO:0000256" key="9">
    <source>
        <dbReference type="ARBA" id="ARBA00022884"/>
    </source>
</evidence>
<sequence>MKRKLDENDVPSPEPAGTEEQGLDFEALGLDPRLRQALIQEKFSKPTLVQEKAIPLALEGKDIMARAKTGSGKTAAYVLPVLQAILQRKSIDPSLKATTGLILVPTRELAEQVQKVVTSFTAFCGKDIRSINLAQKVSDAVQRNLLADFPDLIISTPTRVLANVNNSALSLEKLTHLVIDEADLVLSYGYDEDINALSKAIPRGVQTFLMSATLTSEVDTLKSLFCRSPVILKLEDKEEKGAGVSQFVVKCAEDEKFLLTYVIFKLQLVKGKVIIFVHDVDRCYRVKLFLEQFGIKSCVLNSELPINSRVHVVEEFNKGVYDIIIAADDTEAIGGPKSSKKSHEANKTEEGDAQEKEEIGSSEDENEEDETSGSKKPRPEKKRKMSSKDKDYGISRGIDFQNVACVLNFDLPTTSKSYTHRIGRTGRAGKAGMALSFVVPADLYGKHKPTQISSAKKDETVLQKIIKRQGKLGHEVRPYHFEMQQVDAFRYRMTDALRAVTRLAVQEARAREIRQELIKSEKLKRHFEENPDELRQLRHDGELRAARVQPHLKHVPDYLMPAKGRKGISKEDVGYVGFKKTKENRIRKARDRNRGRGRSPVARSIPSKHLTGDASERGLVQNSSYDTIVHFY</sequence>
<dbReference type="GO" id="GO:0016787">
    <property type="term" value="F:hydrolase activity"/>
    <property type="evidence" value="ECO:0007669"/>
    <property type="project" value="UniProtKB-KW"/>
</dbReference>
<evidence type="ECO:0000256" key="8">
    <source>
        <dbReference type="ARBA" id="ARBA00022840"/>
    </source>
</evidence>
<evidence type="ECO:0000313" key="18">
    <source>
        <dbReference type="EMBL" id="KAJ5225660.1"/>
    </source>
</evidence>
<dbReference type="PANTHER" id="PTHR47959:SF21">
    <property type="entry name" value="DEAD-BOX HELICASE 56"/>
    <property type="match status" value="1"/>
</dbReference>
<evidence type="ECO:0000259" key="15">
    <source>
        <dbReference type="PROSITE" id="PS51192"/>
    </source>
</evidence>
<dbReference type="GO" id="GO:0005524">
    <property type="term" value="F:ATP binding"/>
    <property type="evidence" value="ECO:0007669"/>
    <property type="project" value="UniProtKB-KW"/>
</dbReference>
<dbReference type="PROSITE" id="PS51195">
    <property type="entry name" value="Q_MOTIF"/>
    <property type="match status" value="1"/>
</dbReference>
<comment type="caution">
    <text evidence="18">The sequence shown here is derived from an EMBL/GenBank/DDBJ whole genome shotgun (WGS) entry which is preliminary data.</text>
</comment>
<comment type="similarity">
    <text evidence="11">Belongs to the DEAD box helicase family. DDX56/DBP9 subfamily.</text>
</comment>
<dbReference type="CDD" id="cd18787">
    <property type="entry name" value="SF2_C_DEAD"/>
    <property type="match status" value="1"/>
</dbReference>
<dbReference type="GeneID" id="83203484"/>
<keyword evidence="7 18" id="KW-0347">Helicase</keyword>
<dbReference type="Pfam" id="PF00270">
    <property type="entry name" value="DEAD"/>
    <property type="match status" value="1"/>
</dbReference>
<evidence type="ECO:0000256" key="6">
    <source>
        <dbReference type="ARBA" id="ARBA00022801"/>
    </source>
</evidence>
<feature type="region of interest" description="Disordered" evidence="14">
    <location>
        <begin position="334"/>
        <end position="391"/>
    </location>
</feature>
<evidence type="ECO:0000256" key="1">
    <source>
        <dbReference type="ARBA" id="ARBA00003706"/>
    </source>
</evidence>